<dbReference type="EMBL" id="ML992674">
    <property type="protein sequence ID" value="KAF2212024.1"/>
    <property type="molecule type" value="Genomic_DNA"/>
</dbReference>
<keyword evidence="3" id="KW-0808">Transferase</keyword>
<feature type="domain" description="Protein kinase" evidence="9">
    <location>
        <begin position="1"/>
        <end position="200"/>
    </location>
</feature>
<keyword evidence="4" id="KW-0547">Nucleotide-binding</keyword>
<dbReference type="AlphaFoldDB" id="A0A6A6FF81"/>
<organism evidence="10 11">
    <name type="scientific">Cercospora zeae-maydis SCOH1-5</name>
    <dbReference type="NCBI Taxonomy" id="717836"/>
    <lineage>
        <taxon>Eukaryota</taxon>
        <taxon>Fungi</taxon>
        <taxon>Dikarya</taxon>
        <taxon>Ascomycota</taxon>
        <taxon>Pezizomycotina</taxon>
        <taxon>Dothideomycetes</taxon>
        <taxon>Dothideomycetidae</taxon>
        <taxon>Mycosphaerellales</taxon>
        <taxon>Mycosphaerellaceae</taxon>
        <taxon>Cercospora</taxon>
    </lineage>
</organism>
<dbReference type="GO" id="GO:0004674">
    <property type="term" value="F:protein serine/threonine kinase activity"/>
    <property type="evidence" value="ECO:0007669"/>
    <property type="project" value="UniProtKB-KW"/>
</dbReference>
<protein>
    <recommendedName>
        <fullName evidence="1">non-specific serine/threonine protein kinase</fullName>
        <ecNumber evidence="1">2.7.11.1</ecNumber>
    </recommendedName>
</protein>
<keyword evidence="5" id="KW-0418">Kinase</keyword>
<sequence length="203" mass="23403">MALRGLSRKDSSRARCNACFKAKRTIYQSRELKHPERHAFGLPVLCDFGEARVGRRFHCGEIHPEVYEATEILLRMEGDHMVDIWNAACVAWDMIQVEHLFDGYDEEGYHIDRVHLGEMAGLLGHPPLEFLHDSVNSSRVFDNEGKWKANPPLSPDSLEDRLTQLTGDSKTQFLAFVRSMLQWQPEKRRTARQLLEDPWLTSA</sequence>
<evidence type="ECO:0000256" key="3">
    <source>
        <dbReference type="ARBA" id="ARBA00022679"/>
    </source>
</evidence>
<keyword evidence="6" id="KW-0067">ATP-binding</keyword>
<evidence type="ECO:0000259" key="9">
    <source>
        <dbReference type="PROSITE" id="PS50011"/>
    </source>
</evidence>
<evidence type="ECO:0000256" key="1">
    <source>
        <dbReference type="ARBA" id="ARBA00012513"/>
    </source>
</evidence>
<evidence type="ECO:0000256" key="7">
    <source>
        <dbReference type="ARBA" id="ARBA00047899"/>
    </source>
</evidence>
<reference evidence="10" key="1">
    <citation type="journal article" date="2020" name="Stud. Mycol.">
        <title>101 Dothideomycetes genomes: a test case for predicting lifestyles and emergence of pathogens.</title>
        <authorList>
            <person name="Haridas S."/>
            <person name="Albert R."/>
            <person name="Binder M."/>
            <person name="Bloem J."/>
            <person name="Labutti K."/>
            <person name="Salamov A."/>
            <person name="Andreopoulos B."/>
            <person name="Baker S."/>
            <person name="Barry K."/>
            <person name="Bills G."/>
            <person name="Bluhm B."/>
            <person name="Cannon C."/>
            <person name="Castanera R."/>
            <person name="Culley D."/>
            <person name="Daum C."/>
            <person name="Ezra D."/>
            <person name="Gonzalez J."/>
            <person name="Henrissat B."/>
            <person name="Kuo A."/>
            <person name="Liang C."/>
            <person name="Lipzen A."/>
            <person name="Lutzoni F."/>
            <person name="Magnuson J."/>
            <person name="Mondo S."/>
            <person name="Nolan M."/>
            <person name="Ohm R."/>
            <person name="Pangilinan J."/>
            <person name="Park H.-J."/>
            <person name="Ramirez L."/>
            <person name="Alfaro M."/>
            <person name="Sun H."/>
            <person name="Tritt A."/>
            <person name="Yoshinaga Y."/>
            <person name="Zwiers L.-H."/>
            <person name="Turgeon B."/>
            <person name="Goodwin S."/>
            <person name="Spatafora J."/>
            <person name="Crous P."/>
            <person name="Grigoriev I."/>
        </authorList>
    </citation>
    <scope>NUCLEOTIDE SEQUENCE</scope>
    <source>
        <strain evidence="10">SCOH1-5</strain>
    </source>
</reference>
<dbReference type="GO" id="GO:0050684">
    <property type="term" value="P:regulation of mRNA processing"/>
    <property type="evidence" value="ECO:0007669"/>
    <property type="project" value="TreeGrafter"/>
</dbReference>
<dbReference type="GO" id="GO:0005524">
    <property type="term" value="F:ATP binding"/>
    <property type="evidence" value="ECO:0007669"/>
    <property type="project" value="UniProtKB-KW"/>
</dbReference>
<comment type="catalytic activity">
    <reaction evidence="7">
        <text>L-threonyl-[protein] + ATP = O-phospho-L-threonyl-[protein] + ADP + H(+)</text>
        <dbReference type="Rhea" id="RHEA:46608"/>
        <dbReference type="Rhea" id="RHEA-COMP:11060"/>
        <dbReference type="Rhea" id="RHEA-COMP:11605"/>
        <dbReference type="ChEBI" id="CHEBI:15378"/>
        <dbReference type="ChEBI" id="CHEBI:30013"/>
        <dbReference type="ChEBI" id="CHEBI:30616"/>
        <dbReference type="ChEBI" id="CHEBI:61977"/>
        <dbReference type="ChEBI" id="CHEBI:456216"/>
        <dbReference type="EC" id="2.7.11.1"/>
    </reaction>
</comment>
<evidence type="ECO:0000256" key="4">
    <source>
        <dbReference type="ARBA" id="ARBA00022741"/>
    </source>
</evidence>
<dbReference type="Proteomes" id="UP000799539">
    <property type="component" value="Unassembled WGS sequence"/>
</dbReference>
<evidence type="ECO:0000256" key="6">
    <source>
        <dbReference type="ARBA" id="ARBA00022840"/>
    </source>
</evidence>
<dbReference type="Gene3D" id="1.10.510.10">
    <property type="entry name" value="Transferase(Phosphotransferase) domain 1"/>
    <property type="match status" value="1"/>
</dbReference>
<evidence type="ECO:0000256" key="8">
    <source>
        <dbReference type="ARBA" id="ARBA00048679"/>
    </source>
</evidence>
<dbReference type="InterPro" id="IPR051334">
    <property type="entry name" value="SRPK"/>
</dbReference>
<evidence type="ECO:0000256" key="5">
    <source>
        <dbReference type="ARBA" id="ARBA00022777"/>
    </source>
</evidence>
<dbReference type="GO" id="GO:0000245">
    <property type="term" value="P:spliceosomal complex assembly"/>
    <property type="evidence" value="ECO:0007669"/>
    <property type="project" value="TreeGrafter"/>
</dbReference>
<comment type="catalytic activity">
    <reaction evidence="8">
        <text>L-seryl-[protein] + ATP = O-phospho-L-seryl-[protein] + ADP + H(+)</text>
        <dbReference type="Rhea" id="RHEA:17989"/>
        <dbReference type="Rhea" id="RHEA-COMP:9863"/>
        <dbReference type="Rhea" id="RHEA-COMP:11604"/>
        <dbReference type="ChEBI" id="CHEBI:15378"/>
        <dbReference type="ChEBI" id="CHEBI:29999"/>
        <dbReference type="ChEBI" id="CHEBI:30616"/>
        <dbReference type="ChEBI" id="CHEBI:83421"/>
        <dbReference type="ChEBI" id="CHEBI:456216"/>
        <dbReference type="EC" id="2.7.11.1"/>
    </reaction>
</comment>
<dbReference type="InterPro" id="IPR000719">
    <property type="entry name" value="Prot_kinase_dom"/>
</dbReference>
<dbReference type="OrthoDB" id="5979581at2759"/>
<dbReference type="InterPro" id="IPR011009">
    <property type="entry name" value="Kinase-like_dom_sf"/>
</dbReference>
<dbReference type="Pfam" id="PF00069">
    <property type="entry name" value="Pkinase"/>
    <property type="match status" value="1"/>
</dbReference>
<evidence type="ECO:0000256" key="2">
    <source>
        <dbReference type="ARBA" id="ARBA00022527"/>
    </source>
</evidence>
<keyword evidence="11" id="KW-1185">Reference proteome</keyword>
<dbReference type="PANTHER" id="PTHR47634">
    <property type="entry name" value="PROTEIN KINASE DOMAIN-CONTAINING PROTEIN-RELATED"/>
    <property type="match status" value="1"/>
</dbReference>
<keyword evidence="2" id="KW-0723">Serine/threonine-protein kinase</keyword>
<dbReference type="PANTHER" id="PTHR47634:SF9">
    <property type="entry name" value="PROTEIN KINASE DOMAIN-CONTAINING PROTEIN-RELATED"/>
    <property type="match status" value="1"/>
</dbReference>
<evidence type="ECO:0000313" key="11">
    <source>
        <dbReference type="Proteomes" id="UP000799539"/>
    </source>
</evidence>
<gene>
    <name evidence="10" type="ORF">CERZMDRAFT_106270</name>
</gene>
<proteinExistence type="predicted"/>
<name>A0A6A6FF81_9PEZI</name>
<dbReference type="PROSITE" id="PS50011">
    <property type="entry name" value="PROTEIN_KINASE_DOM"/>
    <property type="match status" value="1"/>
</dbReference>
<evidence type="ECO:0000313" key="10">
    <source>
        <dbReference type="EMBL" id="KAF2212024.1"/>
    </source>
</evidence>
<accession>A0A6A6FF81</accession>
<dbReference type="EC" id="2.7.11.1" evidence="1"/>
<dbReference type="SUPFAM" id="SSF56112">
    <property type="entry name" value="Protein kinase-like (PK-like)"/>
    <property type="match status" value="1"/>
</dbReference>